<dbReference type="EMBL" id="JBEDUW010000002">
    <property type="protein sequence ID" value="KAK9942871.1"/>
    <property type="molecule type" value="Genomic_DNA"/>
</dbReference>
<dbReference type="Proteomes" id="UP001457282">
    <property type="component" value="Unassembled WGS sequence"/>
</dbReference>
<accession>A0AAW1Y100</accession>
<comment type="caution">
    <text evidence="1">The sequence shown here is derived from an EMBL/GenBank/DDBJ whole genome shotgun (WGS) entry which is preliminary data.</text>
</comment>
<gene>
    <name evidence="1" type="ORF">M0R45_008515</name>
</gene>
<dbReference type="AlphaFoldDB" id="A0AAW1Y100"/>
<reference evidence="1 2" key="1">
    <citation type="journal article" date="2023" name="G3 (Bethesda)">
        <title>A chromosome-length genome assembly and annotation of blackberry (Rubus argutus, cv. 'Hillquist').</title>
        <authorList>
            <person name="Bruna T."/>
            <person name="Aryal R."/>
            <person name="Dudchenko O."/>
            <person name="Sargent D.J."/>
            <person name="Mead D."/>
            <person name="Buti M."/>
            <person name="Cavallini A."/>
            <person name="Hytonen T."/>
            <person name="Andres J."/>
            <person name="Pham M."/>
            <person name="Weisz D."/>
            <person name="Mascagni F."/>
            <person name="Usai G."/>
            <person name="Natali L."/>
            <person name="Bassil N."/>
            <person name="Fernandez G.E."/>
            <person name="Lomsadze A."/>
            <person name="Armour M."/>
            <person name="Olukolu B."/>
            <person name="Poorten T."/>
            <person name="Britton C."/>
            <person name="Davik J."/>
            <person name="Ashrafi H."/>
            <person name="Aiden E.L."/>
            <person name="Borodovsky M."/>
            <person name="Worthington M."/>
        </authorList>
    </citation>
    <scope>NUCLEOTIDE SEQUENCE [LARGE SCALE GENOMIC DNA]</scope>
    <source>
        <strain evidence="1">PI 553951</strain>
    </source>
</reference>
<name>A0AAW1Y100_RUBAR</name>
<evidence type="ECO:0000313" key="2">
    <source>
        <dbReference type="Proteomes" id="UP001457282"/>
    </source>
</evidence>
<organism evidence="1 2">
    <name type="scientific">Rubus argutus</name>
    <name type="common">Southern blackberry</name>
    <dbReference type="NCBI Taxonomy" id="59490"/>
    <lineage>
        <taxon>Eukaryota</taxon>
        <taxon>Viridiplantae</taxon>
        <taxon>Streptophyta</taxon>
        <taxon>Embryophyta</taxon>
        <taxon>Tracheophyta</taxon>
        <taxon>Spermatophyta</taxon>
        <taxon>Magnoliopsida</taxon>
        <taxon>eudicotyledons</taxon>
        <taxon>Gunneridae</taxon>
        <taxon>Pentapetalae</taxon>
        <taxon>rosids</taxon>
        <taxon>fabids</taxon>
        <taxon>Rosales</taxon>
        <taxon>Rosaceae</taxon>
        <taxon>Rosoideae</taxon>
        <taxon>Rosoideae incertae sedis</taxon>
        <taxon>Rubus</taxon>
    </lineage>
</organism>
<protein>
    <submittedName>
        <fullName evidence="1">Uncharacterized protein</fullName>
    </submittedName>
</protein>
<sequence length="81" mass="9440">MCTIVGELEKFINSEEPLIMLLVPKVDNLVEIDEEDSQAANMKQFMMLRKEKDVFEIRDEVDKYLLETSEDPTNPKFNVSD</sequence>
<keyword evidence="2" id="KW-1185">Reference proteome</keyword>
<evidence type="ECO:0000313" key="1">
    <source>
        <dbReference type="EMBL" id="KAK9942871.1"/>
    </source>
</evidence>
<proteinExistence type="predicted"/>